<evidence type="ECO:0000256" key="5">
    <source>
        <dbReference type="ARBA" id="ARBA00022840"/>
    </source>
</evidence>
<feature type="domain" description="Carbohydrate kinase PfkB" evidence="6">
    <location>
        <begin position="82"/>
        <end position="398"/>
    </location>
</feature>
<keyword evidence="4" id="KW-0418">Kinase</keyword>
<evidence type="ECO:0000256" key="3">
    <source>
        <dbReference type="ARBA" id="ARBA00022741"/>
    </source>
</evidence>
<proteinExistence type="inferred from homology"/>
<dbReference type="OrthoDB" id="415590at2759"/>
<dbReference type="Pfam" id="PF00294">
    <property type="entry name" value="PfkB"/>
    <property type="match status" value="1"/>
</dbReference>
<dbReference type="SUPFAM" id="SSF53613">
    <property type="entry name" value="Ribokinase-like"/>
    <property type="match status" value="1"/>
</dbReference>
<dbReference type="GO" id="GO:0016301">
    <property type="term" value="F:kinase activity"/>
    <property type="evidence" value="ECO:0007669"/>
    <property type="project" value="UniProtKB-KW"/>
</dbReference>
<evidence type="ECO:0000259" key="6">
    <source>
        <dbReference type="Pfam" id="PF00294"/>
    </source>
</evidence>
<keyword evidence="3" id="KW-0547">Nucleotide-binding</keyword>
<dbReference type="AlphaFoldDB" id="A0A8S1IZ07"/>
<dbReference type="PANTHER" id="PTHR43085">
    <property type="entry name" value="HEXOKINASE FAMILY MEMBER"/>
    <property type="match status" value="1"/>
</dbReference>
<dbReference type="GO" id="GO:0005524">
    <property type="term" value="F:ATP binding"/>
    <property type="evidence" value="ECO:0007669"/>
    <property type="project" value="UniProtKB-KW"/>
</dbReference>
<dbReference type="Proteomes" id="UP000708148">
    <property type="component" value="Unassembled WGS sequence"/>
</dbReference>
<keyword evidence="5" id="KW-0067">ATP-binding</keyword>
<evidence type="ECO:0000313" key="7">
    <source>
        <dbReference type="EMBL" id="CAD7700139.1"/>
    </source>
</evidence>
<organism evidence="7 8">
    <name type="scientific">Ostreobium quekettii</name>
    <dbReference type="NCBI Taxonomy" id="121088"/>
    <lineage>
        <taxon>Eukaryota</taxon>
        <taxon>Viridiplantae</taxon>
        <taxon>Chlorophyta</taxon>
        <taxon>core chlorophytes</taxon>
        <taxon>Ulvophyceae</taxon>
        <taxon>TCBD clade</taxon>
        <taxon>Bryopsidales</taxon>
        <taxon>Ostreobineae</taxon>
        <taxon>Ostreobiaceae</taxon>
        <taxon>Ostreobium</taxon>
    </lineage>
</organism>
<dbReference type="EMBL" id="CAJHUC010001183">
    <property type="protein sequence ID" value="CAD7700139.1"/>
    <property type="molecule type" value="Genomic_DNA"/>
</dbReference>
<dbReference type="CDD" id="cd01167">
    <property type="entry name" value="bac_FRK"/>
    <property type="match status" value="1"/>
</dbReference>
<gene>
    <name evidence="7" type="ORF">OSTQU699_LOCUS5498</name>
</gene>
<evidence type="ECO:0000256" key="1">
    <source>
        <dbReference type="ARBA" id="ARBA00010688"/>
    </source>
</evidence>
<dbReference type="InterPro" id="IPR011611">
    <property type="entry name" value="PfkB_dom"/>
</dbReference>
<dbReference type="InterPro" id="IPR002173">
    <property type="entry name" value="Carboh/pur_kinase_PfkB_CS"/>
</dbReference>
<dbReference type="PROSITE" id="PS00584">
    <property type="entry name" value="PFKB_KINASES_2"/>
    <property type="match status" value="1"/>
</dbReference>
<keyword evidence="2" id="KW-0808">Transferase</keyword>
<reference evidence="7" key="1">
    <citation type="submission" date="2020-12" db="EMBL/GenBank/DDBJ databases">
        <authorList>
            <person name="Iha C."/>
        </authorList>
    </citation>
    <scope>NUCLEOTIDE SEQUENCE</scope>
</reference>
<evidence type="ECO:0000313" key="8">
    <source>
        <dbReference type="Proteomes" id="UP000708148"/>
    </source>
</evidence>
<accession>A0A8S1IZ07</accession>
<protein>
    <recommendedName>
        <fullName evidence="6">Carbohydrate kinase PfkB domain-containing protein</fullName>
    </recommendedName>
</protein>
<comment type="caution">
    <text evidence="7">The sequence shown here is derived from an EMBL/GenBank/DDBJ whole genome shotgun (WGS) entry which is preliminary data.</text>
</comment>
<comment type="similarity">
    <text evidence="1">Belongs to the carbohydrate kinase PfkB family.</text>
</comment>
<keyword evidence="8" id="KW-1185">Reference proteome</keyword>
<evidence type="ECO:0000256" key="4">
    <source>
        <dbReference type="ARBA" id="ARBA00022777"/>
    </source>
</evidence>
<dbReference type="InterPro" id="IPR050306">
    <property type="entry name" value="PfkB_Carbo_kinase"/>
</dbReference>
<name>A0A8S1IZ07_9CHLO</name>
<evidence type="ECO:0000256" key="2">
    <source>
        <dbReference type="ARBA" id="ARBA00022679"/>
    </source>
</evidence>
<dbReference type="InterPro" id="IPR029056">
    <property type="entry name" value="Ribokinase-like"/>
</dbReference>
<sequence length="415" mass="44006">MATCTEPPAHTIRNMAGRPGRLGPVCAQRSAVRAPLLKAQQGRWGWCVGHGLPATRRPTPSSGCRFAGLRVLCRGDQDGRVEVVCLGESLFDMLANDFDVPREEVKSWTPKAGGATLNVATAVARLGGSVQLITALGNDERGDQLFQLLNDRGVNLEGVLRRAEPTRDVYVERTSAGERTFCGFGLPTTQYCDCFLEIEKVPNSGIKGASVVVMGTLGLAYPTTAASMRKAMEVAHSEGGLVLVDVNWRPVFFEKPESARPVVEEFVQQADIVKLTDEEVEWLFGIDANNVFQDPCKVHDMLPNAKGVLVTGGPKGAAYCFSAGKVSLSGSIPAYPVEVLDTTGAGDAFTAGFIHKLLQAGGLDALTGIPEVLDNAVRFASACGGITTTKPGAVEAQPEAHQVEELIAAVGTSVK</sequence>
<dbReference type="Gene3D" id="3.40.1190.20">
    <property type="match status" value="1"/>
</dbReference>
<dbReference type="PANTHER" id="PTHR43085:SF1">
    <property type="entry name" value="PSEUDOURIDINE KINASE-RELATED"/>
    <property type="match status" value="1"/>
</dbReference>